<evidence type="ECO:0000256" key="1">
    <source>
        <dbReference type="SAM" id="MobiDB-lite"/>
    </source>
</evidence>
<accession>A0AAW0KCL4</accession>
<reference evidence="2 3" key="1">
    <citation type="journal article" date="2018" name="Sci. Data">
        <title>The draft genome sequence of cork oak.</title>
        <authorList>
            <person name="Ramos A.M."/>
            <person name="Usie A."/>
            <person name="Barbosa P."/>
            <person name="Barros P.M."/>
            <person name="Capote T."/>
            <person name="Chaves I."/>
            <person name="Simoes F."/>
            <person name="Abreu I."/>
            <person name="Carrasquinho I."/>
            <person name="Faro C."/>
            <person name="Guimaraes J.B."/>
            <person name="Mendonca D."/>
            <person name="Nobrega F."/>
            <person name="Rodrigues L."/>
            <person name="Saibo N.J.M."/>
            <person name="Varela M.C."/>
            <person name="Egas C."/>
            <person name="Matos J."/>
            <person name="Miguel C.M."/>
            <person name="Oliveira M.M."/>
            <person name="Ricardo C.P."/>
            <person name="Goncalves S."/>
        </authorList>
    </citation>
    <scope>NUCLEOTIDE SEQUENCE [LARGE SCALE GENOMIC DNA]</scope>
    <source>
        <strain evidence="3">cv. HL8</strain>
    </source>
</reference>
<feature type="region of interest" description="Disordered" evidence="1">
    <location>
        <begin position="28"/>
        <end position="70"/>
    </location>
</feature>
<comment type="caution">
    <text evidence="2">The sequence shown here is derived from an EMBL/GenBank/DDBJ whole genome shotgun (WGS) entry which is preliminary data.</text>
</comment>
<evidence type="ECO:0000313" key="2">
    <source>
        <dbReference type="EMBL" id="KAK7836306.1"/>
    </source>
</evidence>
<organism evidence="2 3">
    <name type="scientific">Quercus suber</name>
    <name type="common">Cork oak</name>
    <dbReference type="NCBI Taxonomy" id="58331"/>
    <lineage>
        <taxon>Eukaryota</taxon>
        <taxon>Viridiplantae</taxon>
        <taxon>Streptophyta</taxon>
        <taxon>Embryophyta</taxon>
        <taxon>Tracheophyta</taxon>
        <taxon>Spermatophyta</taxon>
        <taxon>Magnoliopsida</taxon>
        <taxon>eudicotyledons</taxon>
        <taxon>Gunneridae</taxon>
        <taxon>Pentapetalae</taxon>
        <taxon>rosids</taxon>
        <taxon>fabids</taxon>
        <taxon>Fagales</taxon>
        <taxon>Fagaceae</taxon>
        <taxon>Quercus</taxon>
    </lineage>
</organism>
<protein>
    <submittedName>
        <fullName evidence="2">Uncharacterized protein</fullName>
    </submittedName>
</protein>
<dbReference type="Proteomes" id="UP000237347">
    <property type="component" value="Unassembled WGS sequence"/>
</dbReference>
<name>A0AAW0KCL4_QUESU</name>
<sequence>MSRHAPQAILSRHVAVFGEGHSIVVFEQGDLGRMRNPNRVGGGPTPSDSAPTSHESPCMGFQDSLHLSSI</sequence>
<feature type="compositionally biased region" description="Polar residues" evidence="1">
    <location>
        <begin position="46"/>
        <end position="55"/>
    </location>
</feature>
<evidence type="ECO:0000313" key="3">
    <source>
        <dbReference type="Proteomes" id="UP000237347"/>
    </source>
</evidence>
<dbReference type="AlphaFoldDB" id="A0AAW0KCL4"/>
<proteinExistence type="predicted"/>
<gene>
    <name evidence="2" type="ORF">CFP56_022802</name>
</gene>
<dbReference type="EMBL" id="PKMF04000357">
    <property type="protein sequence ID" value="KAK7836306.1"/>
    <property type="molecule type" value="Genomic_DNA"/>
</dbReference>
<keyword evidence="3" id="KW-1185">Reference proteome</keyword>